<comment type="caution">
    <text evidence="1">The sequence shown here is derived from an EMBL/GenBank/DDBJ whole genome shotgun (WGS) entry which is preliminary data.</text>
</comment>
<gene>
    <name evidence="1" type="ORF">DFO77_102193</name>
</gene>
<dbReference type="EMBL" id="QPIZ01000002">
    <property type="protein sequence ID" value="RCW39038.1"/>
    <property type="molecule type" value="Genomic_DNA"/>
</dbReference>
<sequence length="58" mass="6362">MIIATLSIVQASLTLLSLNAIIQDSASFRTKNYGSFIEIVKTHLACCAHEIQTEAILR</sequence>
<reference evidence="1 2" key="1">
    <citation type="submission" date="2018-07" db="EMBL/GenBank/DDBJ databases">
        <title>Freshwater and sediment microbial communities from various areas in North America, analyzing microbe dynamics in response to fracking.</title>
        <authorList>
            <person name="Lamendella R."/>
        </authorList>
    </citation>
    <scope>NUCLEOTIDE SEQUENCE [LARGE SCALE GENOMIC DNA]</scope>
    <source>
        <strain evidence="1 2">160A</strain>
    </source>
</reference>
<name>A0A368VD26_9BACT</name>
<dbReference type="Proteomes" id="UP000252733">
    <property type="component" value="Unassembled WGS sequence"/>
</dbReference>
<evidence type="ECO:0000313" key="2">
    <source>
        <dbReference type="Proteomes" id="UP000252733"/>
    </source>
</evidence>
<organism evidence="1 2">
    <name type="scientific">Marinilabilia salmonicolor</name>
    <dbReference type="NCBI Taxonomy" id="989"/>
    <lineage>
        <taxon>Bacteria</taxon>
        <taxon>Pseudomonadati</taxon>
        <taxon>Bacteroidota</taxon>
        <taxon>Bacteroidia</taxon>
        <taxon>Marinilabiliales</taxon>
        <taxon>Marinilabiliaceae</taxon>
        <taxon>Marinilabilia</taxon>
    </lineage>
</organism>
<keyword evidence="2" id="KW-1185">Reference proteome</keyword>
<accession>A0A368VD26</accession>
<dbReference type="AlphaFoldDB" id="A0A368VD26"/>
<proteinExistence type="predicted"/>
<protein>
    <submittedName>
        <fullName evidence="1">Uncharacterized protein</fullName>
    </submittedName>
</protein>
<evidence type="ECO:0000313" key="1">
    <source>
        <dbReference type="EMBL" id="RCW39038.1"/>
    </source>
</evidence>